<organism evidence="5 6">
    <name type="scientific">Quillaja saponaria</name>
    <name type="common">Soap bark tree</name>
    <dbReference type="NCBI Taxonomy" id="32244"/>
    <lineage>
        <taxon>Eukaryota</taxon>
        <taxon>Viridiplantae</taxon>
        <taxon>Streptophyta</taxon>
        <taxon>Embryophyta</taxon>
        <taxon>Tracheophyta</taxon>
        <taxon>Spermatophyta</taxon>
        <taxon>Magnoliopsida</taxon>
        <taxon>eudicotyledons</taxon>
        <taxon>Gunneridae</taxon>
        <taxon>Pentapetalae</taxon>
        <taxon>rosids</taxon>
        <taxon>fabids</taxon>
        <taxon>Fabales</taxon>
        <taxon>Quillajaceae</taxon>
        <taxon>Quillaja</taxon>
    </lineage>
</organism>
<feature type="chain" id="PRO_5042058143" evidence="3">
    <location>
        <begin position="25"/>
        <end position="121"/>
    </location>
</feature>
<comment type="similarity">
    <text evidence="1">Belongs to the plant LTP family.</text>
</comment>
<dbReference type="InterPro" id="IPR016140">
    <property type="entry name" value="Bifunc_inhib/LTP/seed_store"/>
</dbReference>
<dbReference type="Proteomes" id="UP001163823">
    <property type="component" value="Chromosome 1"/>
</dbReference>
<proteinExistence type="inferred from homology"/>
<protein>
    <submittedName>
        <fullName evidence="5">Non-specific lipid-transfer protein</fullName>
    </submittedName>
</protein>
<keyword evidence="3" id="KW-0732">Signal</keyword>
<dbReference type="KEGG" id="qsa:O6P43_000753"/>
<accession>A0AAD7QHB4</accession>
<dbReference type="EMBL" id="JARAOO010000001">
    <property type="protein sequence ID" value="KAJ7981498.1"/>
    <property type="molecule type" value="Genomic_DNA"/>
</dbReference>
<dbReference type="SUPFAM" id="SSF47699">
    <property type="entry name" value="Bifunctional inhibitor/lipid-transfer protein/seed storage 2S albumin"/>
    <property type="match status" value="1"/>
</dbReference>
<reference evidence="5 6" key="1">
    <citation type="journal article" date="2023" name="Science">
        <title>Elucidation of the pathway for biosynthesis of saponin adjuvants from the soapbark tree.</title>
        <authorList>
            <person name="Reed J."/>
            <person name="Orme A."/>
            <person name="El-Demerdash A."/>
            <person name="Owen C."/>
            <person name="Martin L.B.B."/>
            <person name="Misra R.C."/>
            <person name="Kikuchi S."/>
            <person name="Rejzek M."/>
            <person name="Martin A.C."/>
            <person name="Harkess A."/>
            <person name="Leebens-Mack J."/>
            <person name="Louveau T."/>
            <person name="Stephenson M.J."/>
            <person name="Osbourn A."/>
        </authorList>
    </citation>
    <scope>NUCLEOTIDE SEQUENCE [LARGE SCALE GENOMIC DNA]</scope>
    <source>
        <strain evidence="5">S10</strain>
    </source>
</reference>
<evidence type="ECO:0000313" key="5">
    <source>
        <dbReference type="EMBL" id="KAJ7981498.1"/>
    </source>
</evidence>
<evidence type="ECO:0000256" key="3">
    <source>
        <dbReference type="SAM" id="SignalP"/>
    </source>
</evidence>
<evidence type="ECO:0000259" key="4">
    <source>
        <dbReference type="Pfam" id="PF00234"/>
    </source>
</evidence>
<feature type="domain" description="Bifunctional inhibitor/plant lipid transfer protein/seed storage helical" evidence="4">
    <location>
        <begin position="30"/>
        <end position="118"/>
    </location>
</feature>
<feature type="signal peptide" evidence="3">
    <location>
        <begin position="1"/>
        <end position="24"/>
    </location>
</feature>
<comment type="caution">
    <text evidence="5">The sequence shown here is derived from an EMBL/GenBank/DDBJ whole genome shotgun (WGS) entry which is preliminary data.</text>
</comment>
<dbReference type="PRINTS" id="PR00382">
    <property type="entry name" value="LIPIDTRNSFER"/>
</dbReference>
<dbReference type="AlphaFoldDB" id="A0AAD7QHB4"/>
<dbReference type="PROSITE" id="PS00597">
    <property type="entry name" value="PLANT_LTP"/>
    <property type="match status" value="1"/>
</dbReference>
<dbReference type="Pfam" id="PF00234">
    <property type="entry name" value="Tryp_alpha_amyl"/>
    <property type="match status" value="1"/>
</dbReference>
<sequence>MVPRFLGFLTLLFLLIWRSNQTASQDPLYCIFVANNLLTCLQFLTGVSSEPPMECCASIMILNTRAKDSAEDPQHICQCIEDMSYEMNNIPFIAPRIQDLPTMCQVHLSFPISNSMNCSKV</sequence>
<dbReference type="InterPro" id="IPR036312">
    <property type="entry name" value="Bifun_inhib/LTP/seed_sf"/>
</dbReference>
<dbReference type="Gene3D" id="1.10.110.10">
    <property type="entry name" value="Plant lipid-transfer and hydrophobic proteins"/>
    <property type="match status" value="1"/>
</dbReference>
<dbReference type="PANTHER" id="PTHR33076">
    <property type="entry name" value="NON-SPECIFIC LIPID-TRANSFER PROTEIN 2-RELATED"/>
    <property type="match status" value="1"/>
</dbReference>
<dbReference type="GO" id="GO:0006869">
    <property type="term" value="P:lipid transport"/>
    <property type="evidence" value="ECO:0007669"/>
    <property type="project" value="InterPro"/>
</dbReference>
<dbReference type="GO" id="GO:0008289">
    <property type="term" value="F:lipid binding"/>
    <property type="evidence" value="ECO:0007669"/>
    <property type="project" value="InterPro"/>
</dbReference>
<evidence type="ECO:0000256" key="1">
    <source>
        <dbReference type="ARBA" id="ARBA00009748"/>
    </source>
</evidence>
<gene>
    <name evidence="5" type="ORF">O6P43_000753</name>
</gene>
<dbReference type="InterPro" id="IPR000528">
    <property type="entry name" value="Plant_nsLTP"/>
</dbReference>
<keyword evidence="2" id="KW-1015">Disulfide bond</keyword>
<evidence type="ECO:0000256" key="2">
    <source>
        <dbReference type="ARBA" id="ARBA00023157"/>
    </source>
</evidence>
<evidence type="ECO:0000313" key="6">
    <source>
        <dbReference type="Proteomes" id="UP001163823"/>
    </source>
</evidence>
<keyword evidence="6" id="KW-1185">Reference proteome</keyword>
<name>A0AAD7QHB4_QUISA</name>